<comment type="caution">
    <text evidence="1">The sequence shown here is derived from an EMBL/GenBank/DDBJ whole genome shotgun (WGS) entry which is preliminary data.</text>
</comment>
<name>A0A4Y2CUM6_ARAVE</name>
<evidence type="ECO:0000313" key="1">
    <source>
        <dbReference type="EMBL" id="GBM08172.1"/>
    </source>
</evidence>
<protein>
    <submittedName>
        <fullName evidence="1">Uncharacterized protein</fullName>
    </submittedName>
</protein>
<dbReference type="Proteomes" id="UP000499080">
    <property type="component" value="Unassembled WGS sequence"/>
</dbReference>
<keyword evidence="2" id="KW-1185">Reference proteome</keyword>
<sequence>MTPALHLLYIKERISENPMHTLDISGNRGSNLTAFHVFLFYIKERISENPMHTLDISRNRGSNLTAFHGEAEDCDKTLNSFEPGIEPAFIELEGMRNNHCTGQRYTQWDRWFIKCFPTSILREWFPKLFERKYFCGQPMEGEMATFQQSFLLSV</sequence>
<dbReference type="AlphaFoldDB" id="A0A4Y2CUM6"/>
<accession>A0A4Y2CUM6</accession>
<dbReference type="EMBL" id="BGPR01164534">
    <property type="protein sequence ID" value="GBM08172.1"/>
    <property type="molecule type" value="Genomic_DNA"/>
</dbReference>
<gene>
    <name evidence="1" type="ORF">AVEN_84841_1</name>
</gene>
<proteinExistence type="predicted"/>
<reference evidence="1 2" key="1">
    <citation type="journal article" date="2019" name="Sci. Rep.">
        <title>Orb-weaving spider Araneus ventricosus genome elucidates the spidroin gene catalogue.</title>
        <authorList>
            <person name="Kono N."/>
            <person name="Nakamura H."/>
            <person name="Ohtoshi R."/>
            <person name="Moran D.A.P."/>
            <person name="Shinohara A."/>
            <person name="Yoshida Y."/>
            <person name="Fujiwara M."/>
            <person name="Mori M."/>
            <person name="Tomita M."/>
            <person name="Arakawa K."/>
        </authorList>
    </citation>
    <scope>NUCLEOTIDE SEQUENCE [LARGE SCALE GENOMIC DNA]</scope>
</reference>
<organism evidence="1 2">
    <name type="scientific">Araneus ventricosus</name>
    <name type="common">Orbweaver spider</name>
    <name type="synonym">Epeira ventricosa</name>
    <dbReference type="NCBI Taxonomy" id="182803"/>
    <lineage>
        <taxon>Eukaryota</taxon>
        <taxon>Metazoa</taxon>
        <taxon>Ecdysozoa</taxon>
        <taxon>Arthropoda</taxon>
        <taxon>Chelicerata</taxon>
        <taxon>Arachnida</taxon>
        <taxon>Araneae</taxon>
        <taxon>Araneomorphae</taxon>
        <taxon>Entelegynae</taxon>
        <taxon>Araneoidea</taxon>
        <taxon>Araneidae</taxon>
        <taxon>Araneus</taxon>
    </lineage>
</organism>
<evidence type="ECO:0000313" key="2">
    <source>
        <dbReference type="Proteomes" id="UP000499080"/>
    </source>
</evidence>